<organism evidence="6 7">
    <name type="scientific">Candidatus Magnetobacterium bavaricum</name>
    <dbReference type="NCBI Taxonomy" id="29290"/>
    <lineage>
        <taxon>Bacteria</taxon>
        <taxon>Pseudomonadati</taxon>
        <taxon>Nitrospirota</taxon>
        <taxon>Thermodesulfovibrionia</taxon>
        <taxon>Thermodesulfovibrionales</taxon>
        <taxon>Candidatus Magnetobacteriaceae</taxon>
        <taxon>Candidatus Magnetobacterium</taxon>
    </lineage>
</organism>
<dbReference type="AlphaFoldDB" id="A0A0F3GT29"/>
<dbReference type="Gene3D" id="3.40.50.2300">
    <property type="match status" value="1"/>
</dbReference>
<reference evidence="6 7" key="1">
    <citation type="submission" date="2015-02" db="EMBL/GenBank/DDBJ databases">
        <title>Single-cell genomics of uncultivated deep-branching MTB reveals a conserved set of magnetosome genes.</title>
        <authorList>
            <person name="Kolinko S."/>
            <person name="Richter M."/>
            <person name="Glockner F.O."/>
            <person name="Brachmann A."/>
            <person name="Schuler D."/>
        </authorList>
    </citation>
    <scope>NUCLEOTIDE SEQUENCE [LARGE SCALE GENOMIC DNA]</scope>
    <source>
        <strain evidence="6">TM-1</strain>
    </source>
</reference>
<dbReference type="PANTHER" id="PTHR45138:SF9">
    <property type="entry name" value="DIGUANYLATE CYCLASE DGCM-RELATED"/>
    <property type="match status" value="1"/>
</dbReference>
<dbReference type="InterPro" id="IPR011006">
    <property type="entry name" value="CheY-like_superfamily"/>
</dbReference>
<evidence type="ECO:0000256" key="2">
    <source>
        <dbReference type="ARBA" id="ARBA00034247"/>
    </source>
</evidence>
<sequence length="425" mass="48633">MSVELTEDEVEDILKDIVLLCVEDDKDINRLLSAFLRKRVKTVISAFDGQEGLDIFKERNPDIVVTDIRMPNIDGIQMAGHIREIRQDIKIIVTTAFNDEEFFIKAIDANIDSFIKKPIDPHKLVETIARLALVSLQKRELDEKSKLISFILNSLPNFVFTTRKKKLEFANYTFLNFLNCASIKEFNAGYKSLEDILSVTSGDTPSEGMDLISYLDKHKEDEIIVSINTLKDNVSSGAYILKYDHLPESETYLFSLTDVKNYENKRKELEITTITDELTGLYNKRYFNKILSTHMTDSGYPVSLIFFDIDHFKAVNDKYGHLSGDCVLKELAALISRQIRDHDVLARWGGEEFILLTPQINLDIAAKVAQRLRRSIEAQTICNMKITSSFGVATYMEGETEEDFLNRADALLYEAKRSGRNRVCY</sequence>
<dbReference type="InterPro" id="IPR000160">
    <property type="entry name" value="GGDEF_dom"/>
</dbReference>
<dbReference type="Gene3D" id="3.30.70.270">
    <property type="match status" value="1"/>
</dbReference>
<feature type="domain" description="Response regulatory" evidence="4">
    <location>
        <begin position="18"/>
        <end position="132"/>
    </location>
</feature>
<evidence type="ECO:0000313" key="7">
    <source>
        <dbReference type="Proteomes" id="UP000033423"/>
    </source>
</evidence>
<accession>A0A0F3GT29</accession>
<dbReference type="InterPro" id="IPR050469">
    <property type="entry name" value="Diguanylate_Cyclase"/>
</dbReference>
<dbReference type="PANTHER" id="PTHR45138">
    <property type="entry name" value="REGULATORY COMPONENTS OF SENSORY TRANSDUCTION SYSTEM"/>
    <property type="match status" value="1"/>
</dbReference>
<dbReference type="Pfam" id="PF00990">
    <property type="entry name" value="GGDEF"/>
    <property type="match status" value="1"/>
</dbReference>
<proteinExistence type="predicted"/>
<dbReference type="InterPro" id="IPR043128">
    <property type="entry name" value="Rev_trsase/Diguanyl_cyclase"/>
</dbReference>
<dbReference type="PROSITE" id="PS50110">
    <property type="entry name" value="RESPONSE_REGULATORY"/>
    <property type="match status" value="1"/>
</dbReference>
<dbReference type="PROSITE" id="PS50887">
    <property type="entry name" value="GGDEF"/>
    <property type="match status" value="1"/>
</dbReference>
<keyword evidence="3" id="KW-0597">Phosphoprotein</keyword>
<dbReference type="FunFam" id="3.30.70.270:FF:000001">
    <property type="entry name" value="Diguanylate cyclase domain protein"/>
    <property type="match status" value="1"/>
</dbReference>
<feature type="modified residue" description="4-aspartylphosphate" evidence="3">
    <location>
        <position position="67"/>
    </location>
</feature>
<protein>
    <recommendedName>
        <fullName evidence="1">diguanylate cyclase</fullName>
        <ecNumber evidence="1">2.7.7.65</ecNumber>
    </recommendedName>
</protein>
<dbReference type="InterPro" id="IPR001789">
    <property type="entry name" value="Sig_transdc_resp-reg_receiver"/>
</dbReference>
<dbReference type="SMART" id="SM00448">
    <property type="entry name" value="REC"/>
    <property type="match status" value="1"/>
</dbReference>
<dbReference type="InterPro" id="IPR029787">
    <property type="entry name" value="Nucleotide_cyclase"/>
</dbReference>
<evidence type="ECO:0000259" key="5">
    <source>
        <dbReference type="PROSITE" id="PS50887"/>
    </source>
</evidence>
<evidence type="ECO:0000256" key="3">
    <source>
        <dbReference type="PROSITE-ProRule" id="PRU00169"/>
    </source>
</evidence>
<dbReference type="EMBL" id="LACI01001149">
    <property type="protein sequence ID" value="KJU85130.1"/>
    <property type="molecule type" value="Genomic_DNA"/>
</dbReference>
<name>A0A0F3GT29_9BACT</name>
<dbReference type="EC" id="2.7.7.65" evidence="1"/>
<feature type="domain" description="GGDEF" evidence="5">
    <location>
        <begin position="300"/>
        <end position="425"/>
    </location>
</feature>
<dbReference type="Pfam" id="PF00072">
    <property type="entry name" value="Response_reg"/>
    <property type="match status" value="1"/>
</dbReference>
<evidence type="ECO:0000259" key="4">
    <source>
        <dbReference type="PROSITE" id="PS50110"/>
    </source>
</evidence>
<dbReference type="Proteomes" id="UP000033423">
    <property type="component" value="Unassembled WGS sequence"/>
</dbReference>
<dbReference type="GO" id="GO:0000160">
    <property type="term" value="P:phosphorelay signal transduction system"/>
    <property type="evidence" value="ECO:0007669"/>
    <property type="project" value="InterPro"/>
</dbReference>
<keyword evidence="7" id="KW-1185">Reference proteome</keyword>
<dbReference type="SUPFAM" id="SSF52172">
    <property type="entry name" value="CheY-like"/>
    <property type="match status" value="1"/>
</dbReference>
<comment type="caution">
    <text evidence="6">The sequence shown here is derived from an EMBL/GenBank/DDBJ whole genome shotgun (WGS) entry which is preliminary data.</text>
</comment>
<dbReference type="GO" id="GO:0052621">
    <property type="term" value="F:diguanylate cyclase activity"/>
    <property type="evidence" value="ECO:0007669"/>
    <property type="project" value="UniProtKB-EC"/>
</dbReference>
<comment type="catalytic activity">
    <reaction evidence="2">
        <text>2 GTP = 3',3'-c-di-GMP + 2 diphosphate</text>
        <dbReference type="Rhea" id="RHEA:24898"/>
        <dbReference type="ChEBI" id="CHEBI:33019"/>
        <dbReference type="ChEBI" id="CHEBI:37565"/>
        <dbReference type="ChEBI" id="CHEBI:58805"/>
        <dbReference type="EC" id="2.7.7.65"/>
    </reaction>
</comment>
<dbReference type="CDD" id="cd01949">
    <property type="entry name" value="GGDEF"/>
    <property type="match status" value="1"/>
</dbReference>
<gene>
    <name evidence="6" type="ORF">MBAV_002679</name>
</gene>
<dbReference type="SMART" id="SM00267">
    <property type="entry name" value="GGDEF"/>
    <property type="match status" value="1"/>
</dbReference>
<evidence type="ECO:0000313" key="6">
    <source>
        <dbReference type="EMBL" id="KJU85130.1"/>
    </source>
</evidence>
<dbReference type="NCBIfam" id="TIGR00254">
    <property type="entry name" value="GGDEF"/>
    <property type="match status" value="1"/>
</dbReference>
<dbReference type="SUPFAM" id="SSF55073">
    <property type="entry name" value="Nucleotide cyclase"/>
    <property type="match status" value="1"/>
</dbReference>
<evidence type="ECO:0000256" key="1">
    <source>
        <dbReference type="ARBA" id="ARBA00012528"/>
    </source>
</evidence>